<proteinExistence type="predicted"/>
<protein>
    <submittedName>
        <fullName evidence="3">Sirohydrochlorin chelatase</fullName>
    </submittedName>
</protein>
<evidence type="ECO:0000256" key="1">
    <source>
        <dbReference type="ARBA" id="ARBA00022723"/>
    </source>
</evidence>
<dbReference type="GO" id="GO:0046872">
    <property type="term" value="F:metal ion binding"/>
    <property type="evidence" value="ECO:0007669"/>
    <property type="project" value="UniProtKB-KW"/>
</dbReference>
<name>A0A1W5ZVT5_9BACI</name>
<dbReference type="GO" id="GO:0016829">
    <property type="term" value="F:lyase activity"/>
    <property type="evidence" value="ECO:0007669"/>
    <property type="project" value="UniProtKB-KW"/>
</dbReference>
<dbReference type="OrthoDB" id="9797895at2"/>
<accession>A0A1W5ZVT5</accession>
<dbReference type="EMBL" id="CP020772">
    <property type="protein sequence ID" value="ARI77393.1"/>
    <property type="molecule type" value="Genomic_DNA"/>
</dbReference>
<dbReference type="Proteomes" id="UP000192527">
    <property type="component" value="Chromosome"/>
</dbReference>
<dbReference type="InterPro" id="IPR002762">
    <property type="entry name" value="CbiX-like"/>
</dbReference>
<dbReference type="CDD" id="cd03416">
    <property type="entry name" value="CbiX_SirB_N"/>
    <property type="match status" value="1"/>
</dbReference>
<organism evidence="3 4">
    <name type="scientific">Halobacillus mangrovi</name>
    <dbReference type="NCBI Taxonomy" id="402384"/>
    <lineage>
        <taxon>Bacteria</taxon>
        <taxon>Bacillati</taxon>
        <taxon>Bacillota</taxon>
        <taxon>Bacilli</taxon>
        <taxon>Bacillales</taxon>
        <taxon>Bacillaceae</taxon>
        <taxon>Halobacillus</taxon>
    </lineage>
</organism>
<keyword evidence="4" id="KW-1185">Reference proteome</keyword>
<keyword evidence="2" id="KW-0456">Lyase</keyword>
<dbReference type="CDD" id="cd03414">
    <property type="entry name" value="CbiX_SirB_C"/>
    <property type="match status" value="1"/>
</dbReference>
<gene>
    <name evidence="3" type="ORF">HM131_11315</name>
</gene>
<keyword evidence="1" id="KW-0479">Metal-binding</keyword>
<dbReference type="RefSeq" id="WP_085029862.1">
    <property type="nucleotide sequence ID" value="NZ_CP020772.1"/>
</dbReference>
<evidence type="ECO:0000256" key="2">
    <source>
        <dbReference type="ARBA" id="ARBA00023239"/>
    </source>
</evidence>
<dbReference type="Pfam" id="PF01903">
    <property type="entry name" value="CbiX"/>
    <property type="match status" value="2"/>
</dbReference>
<reference evidence="3 4" key="1">
    <citation type="submission" date="2017-04" db="EMBL/GenBank/DDBJ databases">
        <title>The whole genome sequencing and assembly of Halobacillus mangrovi strain.</title>
        <authorList>
            <person name="Lee S.-J."/>
            <person name="Park M.-K."/>
            <person name="Kim J.-Y."/>
            <person name="Lee Y.-J."/>
            <person name="Yi H."/>
            <person name="Bahn Y.-S."/>
            <person name="Kim J.F."/>
            <person name="Lee D.-W."/>
        </authorList>
    </citation>
    <scope>NUCLEOTIDE SEQUENCE [LARGE SCALE GENOMIC DNA]</scope>
    <source>
        <strain evidence="3 4">KTB 131</strain>
    </source>
</reference>
<dbReference type="AlphaFoldDB" id="A0A1W5ZVT5"/>
<dbReference type="KEGG" id="hmn:HM131_11315"/>
<dbReference type="PANTHER" id="PTHR33542">
    <property type="entry name" value="SIROHYDROCHLORIN FERROCHELATASE, CHLOROPLASTIC"/>
    <property type="match status" value="1"/>
</dbReference>
<dbReference type="InterPro" id="IPR050963">
    <property type="entry name" value="Sirohydro_Cobaltochel/CbiX"/>
</dbReference>
<dbReference type="SUPFAM" id="SSF53800">
    <property type="entry name" value="Chelatase"/>
    <property type="match status" value="1"/>
</dbReference>
<evidence type="ECO:0000313" key="4">
    <source>
        <dbReference type="Proteomes" id="UP000192527"/>
    </source>
</evidence>
<evidence type="ECO:0000313" key="3">
    <source>
        <dbReference type="EMBL" id="ARI77393.1"/>
    </source>
</evidence>
<sequence>MKSVLYVSHGSRVKEARVEAESFLHAVHEQVEVPLWGICFLELAEPSMSEGIKRLVDKGATEITIIPVLLLSAGHYYQDIPEEISDAMKVYPNVKFKYGKPLGVQERINEVLVDRVNELSSSDSKEENILLVGRGSRNPETKQSIQSIASALKKKMNGISVDVCYLAACKPSFEEGLERSLKKDSDTIVVPYLWFTGILIESMKQKISHLQKEGHKVKMTDYLGSHPNMVLAMADRVKEAIASKELTEGLVKS</sequence>
<dbReference type="Gene3D" id="3.40.50.1400">
    <property type="match status" value="2"/>
</dbReference>
<dbReference type="PANTHER" id="PTHR33542:SF3">
    <property type="entry name" value="SIROHYDROCHLORIN FERROCHELATASE, CHLOROPLASTIC"/>
    <property type="match status" value="1"/>
</dbReference>
<dbReference type="STRING" id="402384.HM131_11315"/>